<dbReference type="RefSeq" id="WP_204816547.1">
    <property type="nucleotide sequence ID" value="NZ_JANHOF010000001.1"/>
</dbReference>
<protein>
    <submittedName>
        <fullName evidence="4">Gfo/Idh/MocA family protein</fullName>
    </submittedName>
</protein>
<dbReference type="Pfam" id="PF22725">
    <property type="entry name" value="GFO_IDH_MocA_C3"/>
    <property type="match status" value="1"/>
</dbReference>
<feature type="domain" description="Gfo/Idh/MocA-like oxidoreductase N-terminal" evidence="2">
    <location>
        <begin position="6"/>
        <end position="125"/>
    </location>
</feature>
<comment type="caution">
    <text evidence="4">The sequence shown here is derived from an EMBL/GenBank/DDBJ whole genome shotgun (WGS) entry which is preliminary data.</text>
</comment>
<dbReference type="PANTHER" id="PTHR43818:SF11">
    <property type="entry name" value="BCDNA.GH03377"/>
    <property type="match status" value="1"/>
</dbReference>
<dbReference type="PANTHER" id="PTHR43818">
    <property type="entry name" value="BCDNA.GH03377"/>
    <property type="match status" value="1"/>
</dbReference>
<dbReference type="SUPFAM" id="SSF51735">
    <property type="entry name" value="NAD(P)-binding Rossmann-fold domains"/>
    <property type="match status" value="1"/>
</dbReference>
<name>A0ABV6JLM9_9BACL</name>
<evidence type="ECO:0000313" key="4">
    <source>
        <dbReference type="EMBL" id="MFC0395443.1"/>
    </source>
</evidence>
<keyword evidence="1" id="KW-0560">Oxidoreductase</keyword>
<dbReference type="InterPro" id="IPR055170">
    <property type="entry name" value="GFO_IDH_MocA-like_dom"/>
</dbReference>
<sequence>MSITYKAAIVGCGGIARAHARGYADTGRCDLVACADIYQDSANSFSEQFGIPHVYTDYKEMMEQVRPDIVSVCTHHHLHHLITMELAAYQPKAIYCEKPMALTMTEANEMAEICQQNNVLLIIGHQRRYGAQYAAAKELLEQGKIGQLTQMESYGHPWTSLLVDGTHSIDLLRFYNNDIPVSWVLGQVDASGGSFRFGHPNEAASLAMFAFDNGVRATLTTGGFSKSHAPYPAPDAESLGSLVSPAGYHRIVLHGTTGRIEIDGDDVVNGQPIVRIHRGDEVEGFEIPFKSISSIERVITDLIQGLEEGKPHLLQAQSGRAALEVIVGIYQSAQERKIVYFPLAEEHNPLFELLKYQIQS</sequence>
<dbReference type="InterPro" id="IPR000683">
    <property type="entry name" value="Gfo/Idh/MocA-like_OxRdtase_N"/>
</dbReference>
<reference evidence="4 5" key="1">
    <citation type="submission" date="2024-09" db="EMBL/GenBank/DDBJ databases">
        <authorList>
            <person name="Sun Q."/>
            <person name="Mori K."/>
        </authorList>
    </citation>
    <scope>NUCLEOTIDE SEQUENCE [LARGE SCALE GENOMIC DNA]</scope>
    <source>
        <strain evidence="4 5">CCM 4839</strain>
    </source>
</reference>
<evidence type="ECO:0000256" key="1">
    <source>
        <dbReference type="ARBA" id="ARBA00023002"/>
    </source>
</evidence>
<dbReference type="Pfam" id="PF01408">
    <property type="entry name" value="GFO_IDH_MocA"/>
    <property type="match status" value="1"/>
</dbReference>
<dbReference type="InterPro" id="IPR050463">
    <property type="entry name" value="Gfo/Idh/MocA_oxidrdct_glycsds"/>
</dbReference>
<dbReference type="EMBL" id="JBHLVF010000041">
    <property type="protein sequence ID" value="MFC0395443.1"/>
    <property type="molecule type" value="Genomic_DNA"/>
</dbReference>
<evidence type="ECO:0000259" key="3">
    <source>
        <dbReference type="Pfam" id="PF22725"/>
    </source>
</evidence>
<proteinExistence type="predicted"/>
<dbReference type="Gene3D" id="3.30.360.10">
    <property type="entry name" value="Dihydrodipicolinate Reductase, domain 2"/>
    <property type="match status" value="1"/>
</dbReference>
<organism evidence="4 5">
    <name type="scientific">Paenibacillus mendelii</name>
    <dbReference type="NCBI Taxonomy" id="206163"/>
    <lineage>
        <taxon>Bacteria</taxon>
        <taxon>Bacillati</taxon>
        <taxon>Bacillota</taxon>
        <taxon>Bacilli</taxon>
        <taxon>Bacillales</taxon>
        <taxon>Paenibacillaceae</taxon>
        <taxon>Paenibacillus</taxon>
    </lineage>
</organism>
<dbReference type="SUPFAM" id="SSF55347">
    <property type="entry name" value="Glyceraldehyde-3-phosphate dehydrogenase-like, C-terminal domain"/>
    <property type="match status" value="1"/>
</dbReference>
<feature type="domain" description="GFO/IDH/MocA-like oxidoreductase" evidence="3">
    <location>
        <begin position="133"/>
        <end position="261"/>
    </location>
</feature>
<keyword evidence="5" id="KW-1185">Reference proteome</keyword>
<gene>
    <name evidence="4" type="ORF">ACFFJ8_29260</name>
</gene>
<evidence type="ECO:0000313" key="5">
    <source>
        <dbReference type="Proteomes" id="UP001589818"/>
    </source>
</evidence>
<evidence type="ECO:0000259" key="2">
    <source>
        <dbReference type="Pfam" id="PF01408"/>
    </source>
</evidence>
<accession>A0ABV6JLM9</accession>
<dbReference type="InterPro" id="IPR036291">
    <property type="entry name" value="NAD(P)-bd_dom_sf"/>
</dbReference>
<dbReference type="Proteomes" id="UP001589818">
    <property type="component" value="Unassembled WGS sequence"/>
</dbReference>
<dbReference type="Gene3D" id="3.40.50.720">
    <property type="entry name" value="NAD(P)-binding Rossmann-like Domain"/>
    <property type="match status" value="1"/>
</dbReference>